<sequence length="180" mass="20243">MLFNLFMTSTFATNNNQIFNGKPANPAKPLYTYEGNAPNGYDNSRTDTNPVVKNMEIIKSSTLNAIASYLNEPQDDLLTSLNKIKQSASLHGIEGVKEGYYNAEPNMDGIKKYDMSLTNNTKGSYLETDRSIVKQLIVYLDASINAKKEGNDNNILKSIITAIKYYDDHKDRIELMLNKQ</sequence>
<dbReference type="VEuPathDB" id="MicrosporidiaDB:EHP00_749"/>
<gene>
    <name evidence="1" type="ORF">EHP00_749</name>
</gene>
<evidence type="ECO:0000313" key="2">
    <source>
        <dbReference type="Proteomes" id="UP000192758"/>
    </source>
</evidence>
<reference evidence="1 2" key="1">
    <citation type="journal article" date="2017" name="Environ. Microbiol.">
        <title>Decay of the glycolytic pathway and adaptation to intranuclear parasitism within Enterocytozoonidae microsporidia.</title>
        <authorList>
            <person name="Wiredu Boakye D."/>
            <person name="Jaroenlak P."/>
            <person name="Prachumwat A."/>
            <person name="Williams T.A."/>
            <person name="Bateman K.S."/>
            <person name="Itsathitphaisarn O."/>
            <person name="Sritunyalucksana K."/>
            <person name="Paszkiewicz K.H."/>
            <person name="Moore K.A."/>
            <person name="Stentiford G.D."/>
            <person name="Williams B.A."/>
        </authorList>
    </citation>
    <scope>NUCLEOTIDE SEQUENCE [LARGE SCALE GENOMIC DNA]</scope>
    <source>
        <strain evidence="1 2">TH1</strain>
    </source>
</reference>
<comment type="caution">
    <text evidence="1">The sequence shown here is derived from an EMBL/GenBank/DDBJ whole genome shotgun (WGS) entry which is preliminary data.</text>
</comment>
<name>A0A1W0E3E8_9MICR</name>
<keyword evidence="2" id="KW-1185">Reference proteome</keyword>
<dbReference type="Proteomes" id="UP000192758">
    <property type="component" value="Unassembled WGS sequence"/>
</dbReference>
<protein>
    <submittedName>
        <fullName evidence="1">Uncharacterized protein</fullName>
    </submittedName>
</protein>
<proteinExistence type="predicted"/>
<accession>A0A1W0E3E8</accession>
<organism evidence="1 2">
    <name type="scientific">Ecytonucleospora hepatopenaei</name>
    <dbReference type="NCBI Taxonomy" id="646526"/>
    <lineage>
        <taxon>Eukaryota</taxon>
        <taxon>Fungi</taxon>
        <taxon>Fungi incertae sedis</taxon>
        <taxon>Microsporidia</taxon>
        <taxon>Enterocytozoonidae</taxon>
        <taxon>Ecytonucleospora</taxon>
    </lineage>
</organism>
<dbReference type="EMBL" id="MNPJ01000026">
    <property type="protein sequence ID" value="OQS53729.1"/>
    <property type="molecule type" value="Genomic_DNA"/>
</dbReference>
<evidence type="ECO:0000313" key="1">
    <source>
        <dbReference type="EMBL" id="OQS53729.1"/>
    </source>
</evidence>
<dbReference type="AlphaFoldDB" id="A0A1W0E3E8"/>